<dbReference type="AlphaFoldDB" id="A0A1Z8AU85"/>
<proteinExistence type="predicted"/>
<name>A0A1Z8AU85_9FLAO</name>
<evidence type="ECO:0000256" key="1">
    <source>
        <dbReference type="SAM" id="Phobius"/>
    </source>
</evidence>
<protein>
    <submittedName>
        <fullName evidence="2">Uncharacterized protein</fullName>
    </submittedName>
</protein>
<sequence length="92" mass="10773">MISNLLKSILRDRRFKIIRLYMISICCLSLYYYFETSDLLPSLLEETRGTYTQEFKANFVSGLLKYGTLAIGSSIFIILSFILIKERIFKAR</sequence>
<keyword evidence="1" id="KW-1133">Transmembrane helix</keyword>
<reference evidence="3" key="1">
    <citation type="journal article" date="2017" name="Proc. Natl. Acad. Sci. U.S.A.">
        <title>Simulation of Deepwater Horizon oil plume reveals substrate specialization within a complex community of hydrocarbon-degraders.</title>
        <authorList>
            <person name="Hu P."/>
            <person name="Dubinsky E.A."/>
            <person name="Probst A.J."/>
            <person name="Wang J."/>
            <person name="Sieber C.M.K."/>
            <person name="Tom L.M."/>
            <person name="Gardinali P."/>
            <person name="Banfield J.F."/>
            <person name="Atlas R.M."/>
            <person name="Andersen G.L."/>
        </authorList>
    </citation>
    <scope>NUCLEOTIDE SEQUENCE [LARGE SCALE GENOMIC DNA]</scope>
</reference>
<dbReference type="Proteomes" id="UP000196102">
    <property type="component" value="Unassembled WGS sequence"/>
</dbReference>
<gene>
    <name evidence="2" type="ORF">A9Q93_08905</name>
</gene>
<comment type="caution">
    <text evidence="2">The sequence shown here is derived from an EMBL/GenBank/DDBJ whole genome shotgun (WGS) entry which is preliminary data.</text>
</comment>
<evidence type="ECO:0000313" key="2">
    <source>
        <dbReference type="EMBL" id="OUS13893.1"/>
    </source>
</evidence>
<feature type="transmembrane region" description="Helical" evidence="1">
    <location>
        <begin position="17"/>
        <end position="34"/>
    </location>
</feature>
<dbReference type="EMBL" id="MAAX01000132">
    <property type="protein sequence ID" value="OUS13893.1"/>
    <property type="molecule type" value="Genomic_DNA"/>
</dbReference>
<keyword evidence="1" id="KW-0812">Transmembrane</keyword>
<keyword evidence="1" id="KW-0472">Membrane</keyword>
<feature type="transmembrane region" description="Helical" evidence="1">
    <location>
        <begin position="63"/>
        <end position="84"/>
    </location>
</feature>
<accession>A0A1Z8AU85</accession>
<organism evidence="2 3">
    <name type="scientific">Nonlabens dokdonensis</name>
    <dbReference type="NCBI Taxonomy" id="328515"/>
    <lineage>
        <taxon>Bacteria</taxon>
        <taxon>Pseudomonadati</taxon>
        <taxon>Bacteroidota</taxon>
        <taxon>Flavobacteriia</taxon>
        <taxon>Flavobacteriales</taxon>
        <taxon>Flavobacteriaceae</taxon>
        <taxon>Nonlabens</taxon>
    </lineage>
</organism>
<evidence type="ECO:0000313" key="3">
    <source>
        <dbReference type="Proteomes" id="UP000196102"/>
    </source>
</evidence>